<sequence length="308" mass="34672">MYQGFPRNGGNTSSLVGADQPRPNLEGLHFTLYIFPFSLYSIMVRFTISLGSHYQEGAQGLPRITHKLVNLHQDENLEEWYLTTVNPEGQVPVMFAQRDGQPDIAKTPGSLDISKFLCMAYFPGMTPDEHRATIEDSLDKIHAIVDLSLTIKDPGEDDKVEIRNQKLEELLARNDISASYRPALEYKQAYYKQTLAYALRPENVAKAKCQADELFEQLLVIYEEHNGPSSDKIVQWLFGPSIGPTILDAHATAFIARLDDAGQEDMVPPTLLSYTRGKVVLPASNAVCHDRKTLWRPDYGHVHMLVDI</sequence>
<proteinExistence type="predicted"/>
<dbReference type="Gene3D" id="3.40.30.10">
    <property type="entry name" value="Glutaredoxin"/>
    <property type="match status" value="1"/>
</dbReference>
<dbReference type="AlphaFoldDB" id="A0A423VQ61"/>
<dbReference type="OrthoDB" id="412788at2759"/>
<organism evidence="1 2">
    <name type="scientific">Cytospora schulzeri</name>
    <dbReference type="NCBI Taxonomy" id="448051"/>
    <lineage>
        <taxon>Eukaryota</taxon>
        <taxon>Fungi</taxon>
        <taxon>Dikarya</taxon>
        <taxon>Ascomycota</taxon>
        <taxon>Pezizomycotina</taxon>
        <taxon>Sordariomycetes</taxon>
        <taxon>Sordariomycetidae</taxon>
        <taxon>Diaporthales</taxon>
        <taxon>Cytosporaceae</taxon>
        <taxon>Cytospora</taxon>
    </lineage>
</organism>
<keyword evidence="2" id="KW-1185">Reference proteome</keyword>
<reference evidence="1 2" key="1">
    <citation type="submission" date="2015-09" db="EMBL/GenBank/DDBJ databases">
        <title>Host preference determinants of Valsa canker pathogens revealed by comparative genomics.</title>
        <authorList>
            <person name="Yin Z."/>
            <person name="Huang L."/>
        </authorList>
    </citation>
    <scope>NUCLEOTIDE SEQUENCE [LARGE SCALE GENOMIC DNA]</scope>
    <source>
        <strain evidence="1 2">03-1</strain>
    </source>
</reference>
<dbReference type="EMBL" id="LKEA01000046">
    <property type="protein sequence ID" value="ROV93170.1"/>
    <property type="molecule type" value="Genomic_DNA"/>
</dbReference>
<evidence type="ECO:0000313" key="1">
    <source>
        <dbReference type="EMBL" id="ROV93170.1"/>
    </source>
</evidence>
<comment type="caution">
    <text evidence="1">The sequence shown here is derived from an EMBL/GenBank/DDBJ whole genome shotgun (WGS) entry which is preliminary data.</text>
</comment>
<gene>
    <name evidence="1" type="ORF">VMCG_08745</name>
</gene>
<protein>
    <submittedName>
        <fullName evidence="1">Uncharacterized protein</fullName>
    </submittedName>
</protein>
<name>A0A423VQ61_9PEZI</name>
<evidence type="ECO:0000313" key="2">
    <source>
        <dbReference type="Proteomes" id="UP000283895"/>
    </source>
</evidence>
<accession>A0A423VQ61</accession>
<dbReference type="Proteomes" id="UP000283895">
    <property type="component" value="Unassembled WGS sequence"/>
</dbReference>